<keyword evidence="2 5" id="KW-0812">Transmembrane</keyword>
<dbReference type="PANTHER" id="PTHR23508">
    <property type="entry name" value="CARBOXYLIC ACID TRANSPORTER PROTEIN HOMOLOG"/>
    <property type="match status" value="1"/>
</dbReference>
<dbReference type="CDD" id="cd17316">
    <property type="entry name" value="MFS_SV2_like"/>
    <property type="match status" value="1"/>
</dbReference>
<dbReference type="EMBL" id="ANAH02000011">
    <property type="protein sequence ID" value="EPX60873.1"/>
    <property type="molecule type" value="Genomic_DNA"/>
</dbReference>
<evidence type="ECO:0000259" key="6">
    <source>
        <dbReference type="PROSITE" id="PS50850"/>
    </source>
</evidence>
<evidence type="ECO:0000313" key="8">
    <source>
        <dbReference type="Proteomes" id="UP000011682"/>
    </source>
</evidence>
<dbReference type="RefSeq" id="WP_002622661.1">
    <property type="nucleotide sequence ID" value="NZ_ANAH02000011.1"/>
</dbReference>
<dbReference type="Pfam" id="PF00083">
    <property type="entry name" value="Sugar_tr"/>
    <property type="match status" value="1"/>
</dbReference>
<feature type="transmembrane region" description="Helical" evidence="5">
    <location>
        <begin position="423"/>
        <end position="442"/>
    </location>
</feature>
<keyword evidence="8" id="KW-1185">Reference proteome</keyword>
<dbReference type="PANTHER" id="PTHR23508:SF10">
    <property type="entry name" value="CARBOXYLIC ACID TRANSPORTER PROTEIN HOMOLOG"/>
    <property type="match status" value="1"/>
</dbReference>
<feature type="transmembrane region" description="Helical" evidence="5">
    <location>
        <begin position="354"/>
        <end position="375"/>
    </location>
</feature>
<keyword evidence="3 5" id="KW-1133">Transmembrane helix</keyword>
<comment type="caution">
    <text evidence="7">The sequence shown here is derived from an EMBL/GenBank/DDBJ whole genome shotgun (WGS) entry which is preliminary data.</text>
</comment>
<name>S9QW19_CYSF2</name>
<comment type="subcellular location">
    <subcellularLocation>
        <location evidence="1">Membrane</location>
        <topology evidence="1">Multi-pass membrane protein</topology>
    </subcellularLocation>
</comment>
<feature type="transmembrane region" description="Helical" evidence="5">
    <location>
        <begin position="78"/>
        <end position="100"/>
    </location>
</feature>
<dbReference type="Gene3D" id="1.20.1250.20">
    <property type="entry name" value="MFS general substrate transporter like domains"/>
    <property type="match status" value="1"/>
</dbReference>
<feature type="transmembrane region" description="Helical" evidence="5">
    <location>
        <begin position="259"/>
        <end position="282"/>
    </location>
</feature>
<proteinExistence type="predicted"/>
<feature type="transmembrane region" description="Helical" evidence="5">
    <location>
        <begin position="168"/>
        <end position="187"/>
    </location>
</feature>
<evidence type="ECO:0000256" key="1">
    <source>
        <dbReference type="ARBA" id="ARBA00004141"/>
    </source>
</evidence>
<dbReference type="eggNOG" id="COG2814">
    <property type="taxonomic scope" value="Bacteria"/>
</dbReference>
<dbReference type="GO" id="GO:0005886">
    <property type="term" value="C:plasma membrane"/>
    <property type="evidence" value="ECO:0007669"/>
    <property type="project" value="TreeGrafter"/>
</dbReference>
<evidence type="ECO:0000256" key="5">
    <source>
        <dbReference type="SAM" id="Phobius"/>
    </source>
</evidence>
<protein>
    <submittedName>
        <fullName evidence="7">MFS transporter, SP family</fullName>
    </submittedName>
</protein>
<feature type="transmembrane region" description="Helical" evidence="5">
    <location>
        <begin position="294"/>
        <end position="312"/>
    </location>
</feature>
<organism evidence="7 8">
    <name type="scientific">Cystobacter fuscus (strain ATCC 25194 / DSM 2262 / NBRC 100088 / M29)</name>
    <dbReference type="NCBI Taxonomy" id="1242864"/>
    <lineage>
        <taxon>Bacteria</taxon>
        <taxon>Pseudomonadati</taxon>
        <taxon>Myxococcota</taxon>
        <taxon>Myxococcia</taxon>
        <taxon>Myxococcales</taxon>
        <taxon>Cystobacterineae</taxon>
        <taxon>Archangiaceae</taxon>
        <taxon>Cystobacter</taxon>
    </lineage>
</organism>
<feature type="transmembrane region" description="Helical" evidence="5">
    <location>
        <begin position="48"/>
        <end position="66"/>
    </location>
</feature>
<dbReference type="InterPro" id="IPR036259">
    <property type="entry name" value="MFS_trans_sf"/>
</dbReference>
<evidence type="ECO:0000256" key="2">
    <source>
        <dbReference type="ARBA" id="ARBA00022692"/>
    </source>
</evidence>
<feature type="transmembrane region" description="Helical" evidence="5">
    <location>
        <begin position="387"/>
        <end position="411"/>
    </location>
</feature>
<dbReference type="InterPro" id="IPR020846">
    <property type="entry name" value="MFS_dom"/>
</dbReference>
<dbReference type="GO" id="GO:0046943">
    <property type="term" value="F:carboxylic acid transmembrane transporter activity"/>
    <property type="evidence" value="ECO:0007669"/>
    <property type="project" value="TreeGrafter"/>
</dbReference>
<accession>S9QW19</accession>
<dbReference type="PROSITE" id="PS50850">
    <property type="entry name" value="MFS"/>
    <property type="match status" value="1"/>
</dbReference>
<dbReference type="InterPro" id="IPR005828">
    <property type="entry name" value="MFS_sugar_transport-like"/>
</dbReference>
<dbReference type="Proteomes" id="UP000011682">
    <property type="component" value="Unassembled WGS sequence"/>
</dbReference>
<gene>
    <name evidence="7" type="ORF">D187_001524</name>
</gene>
<feature type="transmembrane region" description="Helical" evidence="5">
    <location>
        <begin position="324"/>
        <end position="348"/>
    </location>
</feature>
<feature type="transmembrane region" description="Helical" evidence="5">
    <location>
        <begin position="7"/>
        <end position="28"/>
    </location>
</feature>
<dbReference type="AlphaFoldDB" id="S9QW19"/>
<keyword evidence="4 5" id="KW-0472">Membrane</keyword>
<evidence type="ECO:0000313" key="7">
    <source>
        <dbReference type="EMBL" id="EPX60873.1"/>
    </source>
</evidence>
<dbReference type="SUPFAM" id="SSF103473">
    <property type="entry name" value="MFS general substrate transporter"/>
    <property type="match status" value="1"/>
</dbReference>
<sequence>MPWSPWLLRVVVALGITWILDGLEVTLVGSVAGMLGDPRTLHLSESQIGFAASAYLFGAIVGALVFGRLTDSLGRKKLFLVTLAVYTGATLATAFSWGFWPFVFFRALTGAGIGGEYSAINSAIDELMPAHLRGRVDLTINSTYWLGAGLGSASTLVLLNPNVLPPELGWRVCFALGGLLGFCILFVRKHVPESPRWLLLHGREKEAEAVVAGIEAEVERSLKKPLPPAPEPRPLQVHGTVGFGTIARVLFQRHLRRSFLGLSLMVAQAFAYNAIFFTYALILGRFYGVPSEKVGLYLLPFAAGNLLGPIVLGRFFDTVGRRQMIALTYGVSGILLCVTGYAFMRGWLTATTQTALWCCVFFVASAAASSAYLTVSELFPVELRGMAIALFYAVGTAVGGLAAPAIFGALIQTGERVQVFRGYLVGGALMLLAALVAAFFGVPAEGKSLEALAEDPSLGKRSREPVHA</sequence>
<evidence type="ECO:0000256" key="4">
    <source>
        <dbReference type="ARBA" id="ARBA00023136"/>
    </source>
</evidence>
<reference evidence="7" key="1">
    <citation type="submission" date="2013-05" db="EMBL/GenBank/DDBJ databases">
        <title>Genome assembly of Cystobacter fuscus DSM 2262.</title>
        <authorList>
            <person name="Sharma G."/>
            <person name="Khatri I."/>
            <person name="Kaur C."/>
            <person name="Mayilraj S."/>
            <person name="Subramanian S."/>
        </authorList>
    </citation>
    <scope>NUCLEOTIDE SEQUENCE [LARGE SCALE GENOMIC DNA]</scope>
    <source>
        <strain evidence="7">DSM 2262</strain>
    </source>
</reference>
<evidence type="ECO:0000256" key="3">
    <source>
        <dbReference type="ARBA" id="ARBA00022989"/>
    </source>
</evidence>
<feature type="domain" description="Major facilitator superfamily (MFS) profile" evidence="6">
    <location>
        <begin position="10"/>
        <end position="445"/>
    </location>
</feature>